<dbReference type="InterPro" id="IPR009057">
    <property type="entry name" value="Homeodomain-like_sf"/>
</dbReference>
<dbReference type="InterPro" id="IPR036271">
    <property type="entry name" value="Tet_transcr_reg_TetR-rel_C_sf"/>
</dbReference>
<gene>
    <name evidence="1" type="ORF">GX859_05680</name>
</gene>
<dbReference type="EMBL" id="JAAZHI010000119">
    <property type="protein sequence ID" value="NLA55774.1"/>
    <property type="molecule type" value="Genomic_DNA"/>
</dbReference>
<name>A0A7X6SV49_9CORY</name>
<organism evidence="1 2">
    <name type="scientific">Corynebacterium humireducens</name>
    <dbReference type="NCBI Taxonomy" id="1223514"/>
    <lineage>
        <taxon>Bacteria</taxon>
        <taxon>Bacillati</taxon>
        <taxon>Actinomycetota</taxon>
        <taxon>Actinomycetes</taxon>
        <taxon>Mycobacteriales</taxon>
        <taxon>Corynebacteriaceae</taxon>
        <taxon>Corynebacterium</taxon>
    </lineage>
</organism>
<sequence length="216" mass="23619">MSTPDSPTPPGKPSAAPLTDRQRRVFDALLDQFLTRGFADFTIDRASRDLRCSKTTLYALGPTRDAIVSRVLVSFFRQIAVRTDAALAGHRSSAAALESYFDAIVTALEPASPAFIADLHRDPVGQQVYRRNTELATERIIRAIEAGVESGEFRRHSARFTATVIESAMDLIRSGEFNTILPAQDAYRELGQLILHGVVAHRTPPPEPPGMAPPVP</sequence>
<evidence type="ECO:0000313" key="2">
    <source>
        <dbReference type="Proteomes" id="UP000557899"/>
    </source>
</evidence>
<dbReference type="Proteomes" id="UP000557899">
    <property type="component" value="Unassembled WGS sequence"/>
</dbReference>
<proteinExistence type="predicted"/>
<dbReference type="AlphaFoldDB" id="A0A7X6SV49"/>
<accession>A0A7X6SV49</accession>
<dbReference type="Gene3D" id="1.10.10.60">
    <property type="entry name" value="Homeodomain-like"/>
    <property type="match status" value="1"/>
</dbReference>
<dbReference type="Gene3D" id="1.10.357.10">
    <property type="entry name" value="Tetracycline Repressor, domain 2"/>
    <property type="match status" value="1"/>
</dbReference>
<reference evidence="1 2" key="1">
    <citation type="journal article" date="2020" name="Biotechnol. Biofuels">
        <title>New insights from the biogas microbiome by comprehensive genome-resolved metagenomics of nearly 1600 species originating from multiple anaerobic digesters.</title>
        <authorList>
            <person name="Campanaro S."/>
            <person name="Treu L."/>
            <person name="Rodriguez-R L.M."/>
            <person name="Kovalovszki A."/>
            <person name="Ziels R.M."/>
            <person name="Maus I."/>
            <person name="Zhu X."/>
            <person name="Kougias P.G."/>
            <person name="Basile A."/>
            <person name="Luo G."/>
            <person name="Schluter A."/>
            <person name="Konstantinidis K.T."/>
            <person name="Angelidaki I."/>
        </authorList>
    </citation>
    <scope>NUCLEOTIDE SEQUENCE [LARGE SCALE GENOMIC DNA]</scope>
    <source>
        <strain evidence="1">AS15tlH2ME_198</strain>
    </source>
</reference>
<dbReference type="SUPFAM" id="SSF48498">
    <property type="entry name" value="Tetracyclin repressor-like, C-terminal domain"/>
    <property type="match status" value="1"/>
</dbReference>
<evidence type="ECO:0000313" key="1">
    <source>
        <dbReference type="EMBL" id="NLA55774.1"/>
    </source>
</evidence>
<dbReference type="SUPFAM" id="SSF46689">
    <property type="entry name" value="Homeodomain-like"/>
    <property type="match status" value="1"/>
</dbReference>
<protein>
    <submittedName>
        <fullName evidence="1">TetR/AcrR family transcriptional regulator</fullName>
    </submittedName>
</protein>
<comment type="caution">
    <text evidence="1">The sequence shown here is derived from an EMBL/GenBank/DDBJ whole genome shotgun (WGS) entry which is preliminary data.</text>
</comment>